<feature type="compositionally biased region" description="Basic and acidic residues" evidence="1">
    <location>
        <begin position="247"/>
        <end position="269"/>
    </location>
</feature>
<keyword evidence="3" id="KW-1185">Reference proteome</keyword>
<accession>A0ABP0L1B8</accession>
<comment type="caution">
    <text evidence="2">The sequence shown here is derived from an EMBL/GenBank/DDBJ whole genome shotgun (WGS) entry which is preliminary data.</text>
</comment>
<evidence type="ECO:0000256" key="1">
    <source>
        <dbReference type="SAM" id="MobiDB-lite"/>
    </source>
</evidence>
<feature type="region of interest" description="Disordered" evidence="1">
    <location>
        <begin position="247"/>
        <end position="286"/>
    </location>
</feature>
<gene>
    <name evidence="2" type="ORF">SCF082_LOCUS20259</name>
</gene>
<reference evidence="2 3" key="1">
    <citation type="submission" date="2024-02" db="EMBL/GenBank/DDBJ databases">
        <authorList>
            <person name="Chen Y."/>
            <person name="Shah S."/>
            <person name="Dougan E. K."/>
            <person name="Thang M."/>
            <person name="Chan C."/>
        </authorList>
    </citation>
    <scope>NUCLEOTIDE SEQUENCE [LARGE SCALE GENOMIC DNA]</scope>
</reference>
<organism evidence="2 3">
    <name type="scientific">Durusdinium trenchii</name>
    <dbReference type="NCBI Taxonomy" id="1381693"/>
    <lineage>
        <taxon>Eukaryota</taxon>
        <taxon>Sar</taxon>
        <taxon>Alveolata</taxon>
        <taxon>Dinophyceae</taxon>
        <taxon>Suessiales</taxon>
        <taxon>Symbiodiniaceae</taxon>
        <taxon>Durusdinium</taxon>
    </lineage>
</organism>
<dbReference type="Proteomes" id="UP001642464">
    <property type="component" value="Unassembled WGS sequence"/>
</dbReference>
<name>A0ABP0L1B8_9DINO</name>
<evidence type="ECO:0000313" key="3">
    <source>
        <dbReference type="Proteomes" id="UP001642464"/>
    </source>
</evidence>
<feature type="non-terminal residue" evidence="2">
    <location>
        <position position="421"/>
    </location>
</feature>
<sequence>MNRGFISSGFPALIKLFPSRYLNTARQKRLQDKKELVKRVRKMNGFVAAVGPGSCYYFARIIVDAVEINTGLSDLPTALEYLVILTSVKQKMLNPAGDSVSAPFEERLQGAVASSAHEHGRTAADLNLRFSLRQRASIFFGRAYQIQSPRVRSIEAFGRIRSCLAPFRAFARYQWGRGNIFWHHSPKDLEVAWQQIQVAIAEAWSIAGADSTNTLRKVRDLYETDSGLKSKPLRMWELQHMTMQDERRLKERKSSKQLEYRERQQMARHDKNKHRPKRLRGRNELGRLERWERRQMAMEDKTKHPQSRLRGSLRTRSHDVLARDVSTLQKLLVRWGLMLKREQEDRDKRHRRVLRQHKSHLRRVQAEKKRLDRLSRQRLRELQRSRREAIRKRMRTDLMGDILGGHGCNAGGKPKCRYCGT</sequence>
<dbReference type="EMBL" id="CAXAMM010014090">
    <property type="protein sequence ID" value="CAK9032909.1"/>
    <property type="molecule type" value="Genomic_DNA"/>
</dbReference>
<proteinExistence type="predicted"/>
<protein>
    <submittedName>
        <fullName evidence="2">DnaJ protein-like 2</fullName>
    </submittedName>
</protein>
<feature type="compositionally biased region" description="Basic residues" evidence="1">
    <location>
        <begin position="270"/>
        <end position="280"/>
    </location>
</feature>
<evidence type="ECO:0000313" key="2">
    <source>
        <dbReference type="EMBL" id="CAK9032909.1"/>
    </source>
</evidence>